<feature type="region of interest" description="Disordered" evidence="1">
    <location>
        <begin position="1"/>
        <end position="49"/>
    </location>
</feature>
<dbReference type="AlphaFoldDB" id="A0A0S4JMV9"/>
<organism evidence="2 3">
    <name type="scientific">Bodo saltans</name>
    <name type="common">Flagellated protozoan</name>
    <dbReference type="NCBI Taxonomy" id="75058"/>
    <lineage>
        <taxon>Eukaryota</taxon>
        <taxon>Discoba</taxon>
        <taxon>Euglenozoa</taxon>
        <taxon>Kinetoplastea</taxon>
        <taxon>Metakinetoplastina</taxon>
        <taxon>Eubodonida</taxon>
        <taxon>Bodonidae</taxon>
        <taxon>Bodo</taxon>
    </lineage>
</organism>
<feature type="compositionally biased region" description="Basic and acidic residues" evidence="1">
    <location>
        <begin position="161"/>
        <end position="177"/>
    </location>
</feature>
<accession>A0A0S4JMV9</accession>
<dbReference type="VEuPathDB" id="TriTrypDB:BSAL_39470"/>
<proteinExistence type="predicted"/>
<feature type="region of interest" description="Disordered" evidence="1">
    <location>
        <begin position="154"/>
        <end position="177"/>
    </location>
</feature>
<dbReference type="Proteomes" id="UP000051952">
    <property type="component" value="Unassembled WGS sequence"/>
</dbReference>
<evidence type="ECO:0000313" key="3">
    <source>
        <dbReference type="Proteomes" id="UP000051952"/>
    </source>
</evidence>
<feature type="region of interest" description="Disordered" evidence="1">
    <location>
        <begin position="65"/>
        <end position="118"/>
    </location>
</feature>
<sequence length="177" mass="18207">MPFQKLDRSVPPPALGVPIAPFPTTAPAGPHELPPMPLGFSHQQPPTPHLGYPTGHDAVFGFLPQGLPQLPSTPPPPAAPATLTTPASPHVPAPSPVVVASSSAPHHADPAVPSDDDLEKAFAALTASGAALPTPQASQQPALEEADDIVVPMSFLIQPQDSDRPASTEGSRVRDPE</sequence>
<gene>
    <name evidence="2" type="ORF">BSAL_39470</name>
</gene>
<name>A0A0S4JMV9_BODSA</name>
<evidence type="ECO:0000313" key="2">
    <source>
        <dbReference type="EMBL" id="CUG92809.1"/>
    </source>
</evidence>
<reference evidence="3" key="1">
    <citation type="submission" date="2015-09" db="EMBL/GenBank/DDBJ databases">
        <authorList>
            <consortium name="Pathogen Informatics"/>
        </authorList>
    </citation>
    <scope>NUCLEOTIDE SEQUENCE [LARGE SCALE GENOMIC DNA]</scope>
    <source>
        <strain evidence="3">Lake Konstanz</strain>
    </source>
</reference>
<evidence type="ECO:0000256" key="1">
    <source>
        <dbReference type="SAM" id="MobiDB-lite"/>
    </source>
</evidence>
<feature type="compositionally biased region" description="Low complexity" evidence="1">
    <location>
        <begin position="96"/>
        <end position="113"/>
    </location>
</feature>
<dbReference type="EMBL" id="CYKH01002089">
    <property type="protein sequence ID" value="CUG92809.1"/>
    <property type="molecule type" value="Genomic_DNA"/>
</dbReference>
<protein>
    <submittedName>
        <fullName evidence="2">Uncharacterized protein</fullName>
    </submittedName>
</protein>
<keyword evidence="3" id="KW-1185">Reference proteome</keyword>